<evidence type="ECO:0000256" key="4">
    <source>
        <dbReference type="ARBA" id="ARBA00022692"/>
    </source>
</evidence>
<name>A0ABZ3DAY3_9PROT</name>
<proteinExistence type="inferred from homology"/>
<feature type="transmembrane region" description="Helical" evidence="7">
    <location>
        <begin position="44"/>
        <end position="66"/>
    </location>
</feature>
<comment type="similarity">
    <text evidence="7">Belongs to the binding-protein-dependent transport system permease family.</text>
</comment>
<organism evidence="9 10">
    <name type="scientific">Nguyenibacter vanlangensis</name>
    <dbReference type="NCBI Taxonomy" id="1216886"/>
    <lineage>
        <taxon>Bacteria</taxon>
        <taxon>Pseudomonadati</taxon>
        <taxon>Pseudomonadota</taxon>
        <taxon>Alphaproteobacteria</taxon>
        <taxon>Acetobacterales</taxon>
        <taxon>Acetobacteraceae</taxon>
        <taxon>Nguyenibacter</taxon>
    </lineage>
</organism>
<keyword evidence="6 7" id="KW-0472">Membrane</keyword>
<feature type="transmembrane region" description="Helical" evidence="7">
    <location>
        <begin position="177"/>
        <end position="199"/>
    </location>
</feature>
<dbReference type="InterPro" id="IPR035906">
    <property type="entry name" value="MetI-like_sf"/>
</dbReference>
<evidence type="ECO:0000313" key="10">
    <source>
        <dbReference type="Proteomes" id="UP001449795"/>
    </source>
</evidence>
<dbReference type="PANTHER" id="PTHR43386:SF25">
    <property type="entry name" value="PEPTIDE ABC TRANSPORTER PERMEASE PROTEIN"/>
    <property type="match status" value="1"/>
</dbReference>
<dbReference type="Pfam" id="PF12911">
    <property type="entry name" value="OppC_N"/>
    <property type="match status" value="1"/>
</dbReference>
<dbReference type="PROSITE" id="PS50928">
    <property type="entry name" value="ABC_TM1"/>
    <property type="match status" value="1"/>
</dbReference>
<keyword evidence="10" id="KW-1185">Reference proteome</keyword>
<sequence>MNDAPKHAPAPFAEQFPQQFPEPFAARSSGPWRRAGRALARNRAAMLSLAVLLAIGLACLAAPLYARYLAHTDPFTSNVAGTLLLDGRQVDIMQPNDNPLHLGLSPIGPTWRMSADLLGADSQGRDVAARLLYGGRNSLLISLCAAMLCIGLAAAVGIVAGYAGGVVDAVLSRLMDIMWAVPVYLFAISLSIVTVSQGLRLGPVTIASDNVLIPICIIALVYVPYVARPVRGRVMALRRAEFVTAARGLGVPAHRIVLRDILPNVAGTLVVLAPLVMALALMAESALSFLSIGVQAPAASWGTIIQDGEGLIYTRPMVAVAPGLAIVAVVLALNVLGDGMRDALDVRDAGRGGG</sequence>
<dbReference type="SUPFAM" id="SSF161098">
    <property type="entry name" value="MetI-like"/>
    <property type="match status" value="1"/>
</dbReference>
<dbReference type="Gene3D" id="1.10.3720.10">
    <property type="entry name" value="MetI-like"/>
    <property type="match status" value="1"/>
</dbReference>
<evidence type="ECO:0000256" key="3">
    <source>
        <dbReference type="ARBA" id="ARBA00022475"/>
    </source>
</evidence>
<dbReference type="Pfam" id="PF00528">
    <property type="entry name" value="BPD_transp_1"/>
    <property type="match status" value="1"/>
</dbReference>
<evidence type="ECO:0000313" key="9">
    <source>
        <dbReference type="EMBL" id="XAE44725.1"/>
    </source>
</evidence>
<evidence type="ECO:0000256" key="6">
    <source>
        <dbReference type="ARBA" id="ARBA00023136"/>
    </source>
</evidence>
<protein>
    <submittedName>
        <fullName evidence="9">ABC transporter permease</fullName>
    </submittedName>
</protein>
<keyword evidence="4 7" id="KW-0812">Transmembrane</keyword>
<gene>
    <name evidence="9" type="ORF">AAC691_10040</name>
</gene>
<dbReference type="InterPro" id="IPR000515">
    <property type="entry name" value="MetI-like"/>
</dbReference>
<evidence type="ECO:0000256" key="5">
    <source>
        <dbReference type="ARBA" id="ARBA00022989"/>
    </source>
</evidence>
<dbReference type="EMBL" id="CP152276">
    <property type="protein sequence ID" value="XAE44725.1"/>
    <property type="molecule type" value="Genomic_DNA"/>
</dbReference>
<dbReference type="InterPro" id="IPR025966">
    <property type="entry name" value="OppC_N"/>
</dbReference>
<accession>A0ABZ3DAY3</accession>
<evidence type="ECO:0000259" key="8">
    <source>
        <dbReference type="PROSITE" id="PS50928"/>
    </source>
</evidence>
<dbReference type="Proteomes" id="UP001449795">
    <property type="component" value="Chromosome"/>
</dbReference>
<evidence type="ECO:0000256" key="2">
    <source>
        <dbReference type="ARBA" id="ARBA00022448"/>
    </source>
</evidence>
<feature type="transmembrane region" description="Helical" evidence="7">
    <location>
        <begin position="211"/>
        <end position="230"/>
    </location>
</feature>
<dbReference type="InterPro" id="IPR050366">
    <property type="entry name" value="BP-dependent_transpt_permease"/>
</dbReference>
<feature type="domain" description="ABC transmembrane type-1" evidence="8">
    <location>
        <begin position="135"/>
        <end position="337"/>
    </location>
</feature>
<keyword evidence="5 7" id="KW-1133">Transmembrane helix</keyword>
<feature type="transmembrane region" description="Helical" evidence="7">
    <location>
        <begin position="261"/>
        <end position="283"/>
    </location>
</feature>
<reference evidence="9 10" key="1">
    <citation type="submission" date="2024-04" db="EMBL/GenBank/DDBJ databases">
        <title>Complete genome sequence of Nguyenibacter vanlangesis HBCM-1154, a strain capable of nitrogen fixation, IAA production, and phosphorus solubilization isolated from sugarcane soil.</title>
        <authorList>
            <person name="MY HANH P."/>
        </authorList>
    </citation>
    <scope>NUCLEOTIDE SEQUENCE [LARGE SCALE GENOMIC DNA]</scope>
    <source>
        <strain evidence="9 10">HBCM 1154</strain>
    </source>
</reference>
<feature type="transmembrane region" description="Helical" evidence="7">
    <location>
        <begin position="317"/>
        <end position="337"/>
    </location>
</feature>
<keyword evidence="2 7" id="KW-0813">Transport</keyword>
<keyword evidence="3" id="KW-1003">Cell membrane</keyword>
<evidence type="ECO:0000256" key="1">
    <source>
        <dbReference type="ARBA" id="ARBA00004651"/>
    </source>
</evidence>
<dbReference type="PANTHER" id="PTHR43386">
    <property type="entry name" value="OLIGOPEPTIDE TRANSPORT SYSTEM PERMEASE PROTEIN APPC"/>
    <property type="match status" value="1"/>
</dbReference>
<comment type="subcellular location">
    <subcellularLocation>
        <location evidence="1 7">Cell membrane</location>
        <topology evidence="1 7">Multi-pass membrane protein</topology>
    </subcellularLocation>
</comment>
<feature type="transmembrane region" description="Helical" evidence="7">
    <location>
        <begin position="139"/>
        <end position="165"/>
    </location>
</feature>
<evidence type="ECO:0000256" key="7">
    <source>
        <dbReference type="RuleBase" id="RU363032"/>
    </source>
</evidence>
<dbReference type="CDD" id="cd06261">
    <property type="entry name" value="TM_PBP2"/>
    <property type="match status" value="1"/>
</dbReference>